<dbReference type="EMBL" id="CP031001">
    <property type="protein sequence ID" value="QHN78749.1"/>
    <property type="molecule type" value="Genomic_DNA"/>
</dbReference>
<evidence type="ECO:0000256" key="6">
    <source>
        <dbReference type="ARBA" id="ARBA00023136"/>
    </source>
</evidence>
<dbReference type="InterPro" id="IPR012552">
    <property type="entry name" value="DVL"/>
</dbReference>
<evidence type="ECO:0000256" key="2">
    <source>
        <dbReference type="ARBA" id="ARBA00022473"/>
    </source>
</evidence>
<accession>A0A6B9VB24</accession>
<dbReference type="InterPro" id="IPR052153">
    <property type="entry name" value="DVL/RTFL_small_peptides"/>
</dbReference>
<keyword evidence="5" id="KW-1133">Transmembrane helix</keyword>
<dbReference type="Pfam" id="PF08137">
    <property type="entry name" value="DVL"/>
    <property type="match status" value="1"/>
</dbReference>
<dbReference type="GO" id="GO:0048367">
    <property type="term" value="P:shoot system development"/>
    <property type="evidence" value="ECO:0007669"/>
    <property type="project" value="UniProtKB-ARBA"/>
</dbReference>
<comment type="similarity">
    <text evidence="7">Belongs to the DVL/RTFL small polypeptides family.</text>
</comment>
<keyword evidence="6" id="KW-0472">Membrane</keyword>
<gene>
    <name evidence="8" type="ORF">DS421_19g664060</name>
</gene>
<dbReference type="Proteomes" id="UP000464620">
    <property type="component" value="Chromosome B09"/>
</dbReference>
<keyword evidence="2" id="KW-0217">Developmental protein</keyword>
<dbReference type="PANTHER" id="PTHR47855">
    <property type="entry name" value="OS01G0525701 PROTEIN"/>
    <property type="match status" value="1"/>
</dbReference>
<evidence type="ECO:0000256" key="5">
    <source>
        <dbReference type="ARBA" id="ARBA00022989"/>
    </source>
</evidence>
<dbReference type="Gramene" id="arahy.Tifrunner.gnm2.ann2.Ah19g432900.1">
    <property type="protein sequence ID" value="arahy.Tifrunner.gnm2.ann2.Ah19g432900.1-CDS-1"/>
    <property type="gene ID" value="arahy.Tifrunner.gnm2.ann2.Ah19g432900"/>
</dbReference>
<dbReference type="GO" id="GO:0005886">
    <property type="term" value="C:plasma membrane"/>
    <property type="evidence" value="ECO:0007669"/>
    <property type="project" value="UniProtKB-SubCell"/>
</dbReference>
<evidence type="ECO:0000256" key="4">
    <source>
        <dbReference type="ARBA" id="ARBA00022692"/>
    </source>
</evidence>
<comment type="subcellular location">
    <subcellularLocation>
        <location evidence="1">Cell membrane</location>
        <topology evidence="1">Single-pass membrane protein</topology>
    </subcellularLocation>
</comment>
<evidence type="ECO:0000256" key="1">
    <source>
        <dbReference type="ARBA" id="ARBA00004162"/>
    </source>
</evidence>
<evidence type="ECO:0000313" key="8">
    <source>
        <dbReference type="EMBL" id="QHN78749.1"/>
    </source>
</evidence>
<dbReference type="GO" id="GO:0008285">
    <property type="term" value="P:negative regulation of cell population proliferation"/>
    <property type="evidence" value="ECO:0007669"/>
    <property type="project" value="InterPro"/>
</dbReference>
<proteinExistence type="inferred from homology"/>
<keyword evidence="3" id="KW-1003">Cell membrane</keyword>
<keyword evidence="4" id="KW-0812">Transmembrane</keyword>
<reference evidence="8 9" key="1">
    <citation type="submission" date="2020-01" db="EMBL/GenBank/DDBJ databases">
        <title>Genome sequence of Arachis hypogaea, cultivar Shitouqi.</title>
        <authorList>
            <person name="Zhuang W."/>
            <person name="Chen H."/>
            <person name="Varshney R."/>
            <person name="Wang D."/>
            <person name="Ming R."/>
        </authorList>
    </citation>
    <scope>NUCLEOTIDE SEQUENCE [LARGE SCALE GENOMIC DNA]</scope>
    <source>
        <tissue evidence="8">Young leaf</tissue>
    </source>
</reference>
<organism evidence="8 9">
    <name type="scientific">Arachis hypogaea</name>
    <name type="common">Peanut</name>
    <dbReference type="NCBI Taxonomy" id="3818"/>
    <lineage>
        <taxon>Eukaryota</taxon>
        <taxon>Viridiplantae</taxon>
        <taxon>Streptophyta</taxon>
        <taxon>Embryophyta</taxon>
        <taxon>Tracheophyta</taxon>
        <taxon>Spermatophyta</taxon>
        <taxon>Magnoliopsida</taxon>
        <taxon>eudicotyledons</taxon>
        <taxon>Gunneridae</taxon>
        <taxon>Pentapetalae</taxon>
        <taxon>rosids</taxon>
        <taxon>fabids</taxon>
        <taxon>Fabales</taxon>
        <taxon>Fabaceae</taxon>
        <taxon>Papilionoideae</taxon>
        <taxon>50 kb inversion clade</taxon>
        <taxon>dalbergioids sensu lato</taxon>
        <taxon>Dalbergieae</taxon>
        <taxon>Pterocarpus clade</taxon>
        <taxon>Arachis</taxon>
    </lineage>
</organism>
<evidence type="ECO:0000313" key="9">
    <source>
        <dbReference type="Proteomes" id="UP000464620"/>
    </source>
</evidence>
<dbReference type="PANTHER" id="PTHR47855:SF6">
    <property type="entry name" value="ROTUNDIFOLIA LIKE 8"/>
    <property type="match status" value="1"/>
</dbReference>
<evidence type="ECO:0000256" key="7">
    <source>
        <dbReference type="ARBA" id="ARBA00024340"/>
    </source>
</evidence>
<sequence length="137" mass="15591">MNKKWWSDIGIGITSGESSGVQYPVLSGWFGGTAHPFMPHQSPMCVWTTPFPFFYKNPPLLSHTSSFIHSFIHYLILITEYIQHCNKMKMGSASATMGGSKRRMSSSSRGFGGVLREQRARLYIIRRCVVMLLCWHD</sequence>
<name>A0A6B9VB24_ARAHY</name>
<evidence type="ECO:0000256" key="3">
    <source>
        <dbReference type="ARBA" id="ARBA00022475"/>
    </source>
</evidence>
<dbReference type="AlphaFoldDB" id="A0A6B9VB24"/>
<protein>
    <submittedName>
        <fullName evidence="8">Uncharacterized protein</fullName>
    </submittedName>
</protein>